<name>W4PWV8_9BACI</name>
<dbReference type="PANTHER" id="PTHR10954">
    <property type="entry name" value="RIBONUCLEASE H2 SUBUNIT A"/>
    <property type="match status" value="1"/>
</dbReference>
<evidence type="ECO:0000256" key="9">
    <source>
        <dbReference type="ARBA" id="ARBA00022759"/>
    </source>
</evidence>
<evidence type="ECO:0000256" key="4">
    <source>
        <dbReference type="ARBA" id="ARBA00004496"/>
    </source>
</evidence>
<keyword evidence="8 12" id="KW-0479">Metal-binding</keyword>
<dbReference type="GO" id="GO:0005737">
    <property type="term" value="C:cytoplasm"/>
    <property type="evidence" value="ECO:0007669"/>
    <property type="project" value="UniProtKB-SubCell"/>
</dbReference>
<comment type="function">
    <text evidence="3 13">Endonuclease that specifically degrades the RNA of RNA-DNA hybrids.</text>
</comment>
<dbReference type="PANTHER" id="PTHR10954:SF18">
    <property type="entry name" value="RIBONUCLEASE HII"/>
    <property type="match status" value="1"/>
</dbReference>
<evidence type="ECO:0000256" key="8">
    <source>
        <dbReference type="ARBA" id="ARBA00022723"/>
    </source>
</evidence>
<dbReference type="InterPro" id="IPR012337">
    <property type="entry name" value="RNaseH-like_sf"/>
</dbReference>
<dbReference type="GO" id="GO:0032299">
    <property type="term" value="C:ribonuclease H2 complex"/>
    <property type="evidence" value="ECO:0007669"/>
    <property type="project" value="TreeGrafter"/>
</dbReference>
<dbReference type="PROSITE" id="PS51975">
    <property type="entry name" value="RNASE_H_2"/>
    <property type="match status" value="1"/>
</dbReference>
<organism evidence="16 17">
    <name type="scientific">Halalkalibacter wakoensis JCM 9140</name>
    <dbReference type="NCBI Taxonomy" id="1236970"/>
    <lineage>
        <taxon>Bacteria</taxon>
        <taxon>Bacillati</taxon>
        <taxon>Bacillota</taxon>
        <taxon>Bacilli</taxon>
        <taxon>Bacillales</taxon>
        <taxon>Bacillaceae</taxon>
        <taxon>Halalkalibacter</taxon>
    </lineage>
</organism>
<gene>
    <name evidence="16" type="ORF">JCM9140_144</name>
</gene>
<dbReference type="GO" id="GO:0004523">
    <property type="term" value="F:RNA-DNA hybrid ribonuclease activity"/>
    <property type="evidence" value="ECO:0007669"/>
    <property type="project" value="UniProtKB-UniRule"/>
</dbReference>
<dbReference type="EMBL" id="BAUT01000001">
    <property type="protein sequence ID" value="GAE24232.1"/>
    <property type="molecule type" value="Genomic_DNA"/>
</dbReference>
<sequence>MTVSIKQLEEELLGREEIDETMVERLRKDERKGVQKLLKRYDSMKQKTIELENMHKEMSQYEKALHKEGYVHIAGLDEVGRGPLAGPVVAAAVILPHDFKLLGLTDSKKLSKEKREAFYDVIVEQAICYSVAMVHAAEIDELNIYESTKVAMSNAVKGLTYMPDHLLLDAMKLDLTISQTSLIKGDQKA</sequence>
<keyword evidence="6" id="KW-0963">Cytoplasm</keyword>
<evidence type="ECO:0000256" key="1">
    <source>
        <dbReference type="ARBA" id="ARBA00000077"/>
    </source>
</evidence>
<keyword evidence="9 12" id="KW-0255">Endonuclease</keyword>
<keyword evidence="7 12" id="KW-0540">Nuclease</keyword>
<dbReference type="Proteomes" id="UP000018890">
    <property type="component" value="Unassembled WGS sequence"/>
</dbReference>
<dbReference type="GO" id="GO:0046872">
    <property type="term" value="F:metal ion binding"/>
    <property type="evidence" value="ECO:0007669"/>
    <property type="project" value="UniProtKB-KW"/>
</dbReference>
<dbReference type="GO" id="GO:0043137">
    <property type="term" value="P:DNA replication, removal of RNA primer"/>
    <property type="evidence" value="ECO:0007669"/>
    <property type="project" value="TreeGrafter"/>
</dbReference>
<dbReference type="Pfam" id="PF01351">
    <property type="entry name" value="RNase_HII"/>
    <property type="match status" value="1"/>
</dbReference>
<comment type="catalytic activity">
    <reaction evidence="1 12 13">
        <text>Endonucleolytic cleavage to 5'-phosphomonoester.</text>
        <dbReference type="EC" id="3.1.26.4"/>
    </reaction>
</comment>
<feature type="binding site" evidence="12">
    <location>
        <position position="169"/>
    </location>
    <ligand>
        <name>a divalent metal cation</name>
        <dbReference type="ChEBI" id="CHEBI:60240"/>
    </ligand>
</feature>
<feature type="binding site" evidence="12">
    <location>
        <position position="78"/>
    </location>
    <ligand>
        <name>a divalent metal cation</name>
        <dbReference type="ChEBI" id="CHEBI:60240"/>
    </ligand>
</feature>
<keyword evidence="11" id="KW-0464">Manganese</keyword>
<comment type="cofactor">
    <cofactor evidence="2">
        <name>Mg(2+)</name>
        <dbReference type="ChEBI" id="CHEBI:18420"/>
    </cofactor>
</comment>
<evidence type="ECO:0000256" key="12">
    <source>
        <dbReference type="PROSITE-ProRule" id="PRU01319"/>
    </source>
</evidence>
<evidence type="ECO:0000256" key="2">
    <source>
        <dbReference type="ARBA" id="ARBA00001946"/>
    </source>
</evidence>
<evidence type="ECO:0000256" key="5">
    <source>
        <dbReference type="ARBA" id="ARBA00007383"/>
    </source>
</evidence>
<dbReference type="InterPro" id="IPR036397">
    <property type="entry name" value="RNaseH_sf"/>
</dbReference>
<evidence type="ECO:0000256" key="3">
    <source>
        <dbReference type="ARBA" id="ARBA00004065"/>
    </source>
</evidence>
<comment type="caution">
    <text evidence="16">The sequence shown here is derived from an EMBL/GenBank/DDBJ whole genome shotgun (WGS) entry which is preliminary data.</text>
</comment>
<evidence type="ECO:0000313" key="17">
    <source>
        <dbReference type="Proteomes" id="UP000018890"/>
    </source>
</evidence>
<dbReference type="Gene3D" id="3.30.420.10">
    <property type="entry name" value="Ribonuclease H-like superfamily/Ribonuclease H"/>
    <property type="match status" value="1"/>
</dbReference>
<dbReference type="CDD" id="cd07182">
    <property type="entry name" value="RNase_HII_bacteria_HII_like"/>
    <property type="match status" value="1"/>
</dbReference>
<evidence type="ECO:0000256" key="10">
    <source>
        <dbReference type="ARBA" id="ARBA00022801"/>
    </source>
</evidence>
<dbReference type="AlphaFoldDB" id="W4PWV8"/>
<keyword evidence="10 12" id="KW-0378">Hydrolase</keyword>
<evidence type="ECO:0000256" key="13">
    <source>
        <dbReference type="RuleBase" id="RU003515"/>
    </source>
</evidence>
<proteinExistence type="inferred from homology"/>
<dbReference type="SUPFAM" id="SSF53098">
    <property type="entry name" value="Ribonuclease H-like"/>
    <property type="match status" value="1"/>
</dbReference>
<evidence type="ECO:0000256" key="7">
    <source>
        <dbReference type="ARBA" id="ARBA00022722"/>
    </source>
</evidence>
<reference evidence="16" key="1">
    <citation type="journal article" date="2014" name="Genome Announc.">
        <title>Draft Genome Sequences of Three Alkaliphilic Bacillus Strains, Bacillus wakoensis JCM 9140T, Bacillus akibai JCM 9157T, and Bacillus hemicellulosilyticus JCM 9152T.</title>
        <authorList>
            <person name="Yuki M."/>
            <person name="Oshima K."/>
            <person name="Suda W."/>
            <person name="Oshida Y."/>
            <person name="Kitamura K."/>
            <person name="Iida T."/>
            <person name="Hattori M."/>
            <person name="Ohkuma M."/>
        </authorList>
    </citation>
    <scope>NUCLEOTIDE SEQUENCE [LARGE SCALE GENOMIC DNA]</scope>
    <source>
        <strain evidence="16">JCM 9140</strain>
    </source>
</reference>
<dbReference type="STRING" id="1236970.JCM9140_144"/>
<keyword evidence="17" id="KW-1185">Reference proteome</keyword>
<feature type="coiled-coil region" evidence="14">
    <location>
        <begin position="34"/>
        <end position="64"/>
    </location>
</feature>
<protein>
    <recommendedName>
        <fullName evidence="13">Ribonuclease</fullName>
        <ecNumber evidence="13">3.1.26.4</ecNumber>
    </recommendedName>
</protein>
<dbReference type="InterPro" id="IPR024567">
    <property type="entry name" value="RNase_HII/HIII_dom"/>
</dbReference>
<evidence type="ECO:0000256" key="11">
    <source>
        <dbReference type="ARBA" id="ARBA00023211"/>
    </source>
</evidence>
<evidence type="ECO:0000259" key="15">
    <source>
        <dbReference type="PROSITE" id="PS51975"/>
    </source>
</evidence>
<comment type="subcellular location">
    <subcellularLocation>
        <location evidence="4">Cytoplasm</location>
    </subcellularLocation>
</comment>
<keyword evidence="14" id="KW-0175">Coiled coil</keyword>
<comment type="similarity">
    <text evidence="5 13">Belongs to the RNase HII family.</text>
</comment>
<feature type="domain" description="RNase H type-2" evidence="15">
    <location>
        <begin position="71"/>
        <end position="189"/>
    </location>
</feature>
<dbReference type="InterPro" id="IPR001352">
    <property type="entry name" value="RNase_HII/HIII"/>
</dbReference>
<comment type="cofactor">
    <cofactor evidence="12">
        <name>Mn(2+)</name>
        <dbReference type="ChEBI" id="CHEBI:29035"/>
    </cofactor>
    <cofactor evidence="12">
        <name>Mg(2+)</name>
        <dbReference type="ChEBI" id="CHEBI:18420"/>
    </cofactor>
    <text evidence="12">Manganese or magnesium. Binds 1 divalent metal ion per monomer in the absence of substrate. May bind a second metal ion after substrate binding.</text>
</comment>
<feature type="binding site" evidence="12">
    <location>
        <position position="77"/>
    </location>
    <ligand>
        <name>a divalent metal cation</name>
        <dbReference type="ChEBI" id="CHEBI:60240"/>
    </ligand>
</feature>
<dbReference type="InterPro" id="IPR022898">
    <property type="entry name" value="RNase_HII"/>
</dbReference>
<evidence type="ECO:0000256" key="6">
    <source>
        <dbReference type="ARBA" id="ARBA00022490"/>
    </source>
</evidence>
<dbReference type="EC" id="3.1.26.4" evidence="13"/>
<evidence type="ECO:0000313" key="16">
    <source>
        <dbReference type="EMBL" id="GAE24232.1"/>
    </source>
</evidence>
<accession>W4PWV8</accession>
<evidence type="ECO:0000256" key="14">
    <source>
        <dbReference type="SAM" id="Coils"/>
    </source>
</evidence>
<dbReference type="GO" id="GO:0006298">
    <property type="term" value="P:mismatch repair"/>
    <property type="evidence" value="ECO:0007669"/>
    <property type="project" value="TreeGrafter"/>
</dbReference>
<dbReference type="GO" id="GO:0003723">
    <property type="term" value="F:RNA binding"/>
    <property type="evidence" value="ECO:0007669"/>
    <property type="project" value="UniProtKB-UniRule"/>
</dbReference>